<gene>
    <name evidence="2" type="ORF">EWM64_g1806</name>
</gene>
<organism evidence="2 3">
    <name type="scientific">Hericium alpestre</name>
    <dbReference type="NCBI Taxonomy" id="135208"/>
    <lineage>
        <taxon>Eukaryota</taxon>
        <taxon>Fungi</taxon>
        <taxon>Dikarya</taxon>
        <taxon>Basidiomycota</taxon>
        <taxon>Agaricomycotina</taxon>
        <taxon>Agaricomycetes</taxon>
        <taxon>Russulales</taxon>
        <taxon>Hericiaceae</taxon>
        <taxon>Hericium</taxon>
    </lineage>
</organism>
<keyword evidence="3" id="KW-1185">Reference proteome</keyword>
<comment type="caution">
    <text evidence="2">The sequence shown here is derived from an EMBL/GenBank/DDBJ whole genome shotgun (WGS) entry which is preliminary data.</text>
</comment>
<dbReference type="AlphaFoldDB" id="A0A4Z0A5B9"/>
<evidence type="ECO:0000313" key="2">
    <source>
        <dbReference type="EMBL" id="TFY82212.1"/>
    </source>
</evidence>
<sequence length="114" mass="12247">MSNPTALRLGLTSLVATTGIIVYSLNPTVNKPLPSNFPNPPLGYAAVAPARSEARPAVNSRFLSEKRQAGEKADSFAYVSEKRKDISKALPKAEKGRVPEFHDTSPASGMHQDL</sequence>
<dbReference type="EMBL" id="SFCI01000131">
    <property type="protein sequence ID" value="TFY82212.1"/>
    <property type="molecule type" value="Genomic_DNA"/>
</dbReference>
<proteinExistence type="predicted"/>
<feature type="region of interest" description="Disordered" evidence="1">
    <location>
        <begin position="88"/>
        <end position="114"/>
    </location>
</feature>
<dbReference type="Proteomes" id="UP000298061">
    <property type="component" value="Unassembled WGS sequence"/>
</dbReference>
<reference evidence="2 3" key="1">
    <citation type="submission" date="2019-02" db="EMBL/GenBank/DDBJ databases">
        <title>Genome sequencing of the rare red list fungi Hericium alpestre (H. flagellum).</title>
        <authorList>
            <person name="Buettner E."/>
            <person name="Kellner H."/>
        </authorList>
    </citation>
    <scope>NUCLEOTIDE SEQUENCE [LARGE SCALE GENOMIC DNA]</scope>
    <source>
        <strain evidence="2 3">DSM 108284</strain>
    </source>
</reference>
<evidence type="ECO:0000313" key="3">
    <source>
        <dbReference type="Proteomes" id="UP000298061"/>
    </source>
</evidence>
<evidence type="ECO:0000256" key="1">
    <source>
        <dbReference type="SAM" id="MobiDB-lite"/>
    </source>
</evidence>
<accession>A0A4Z0A5B9</accession>
<protein>
    <submittedName>
        <fullName evidence="2">Uncharacterized protein</fullName>
    </submittedName>
</protein>
<name>A0A4Z0A5B9_9AGAM</name>
<feature type="compositionally biased region" description="Basic and acidic residues" evidence="1">
    <location>
        <begin position="88"/>
        <end position="103"/>
    </location>
</feature>